<keyword evidence="2" id="KW-1185">Reference proteome</keyword>
<dbReference type="Proteomes" id="UP001277972">
    <property type="component" value="Unassembled WGS sequence"/>
</dbReference>
<sequence>MTLSTQFITIISMIIAGVYLGASYYTFKRVERLWTSSIIWKYGLELLFWLLQASVLYLLLFIVNEGVLRFYLLLAVFCGYAMFKALFEQSFGRVLDKLIHILLWIYRLMYRTIKLLLVKPIVFVVSLLVVVVMKIIRLLWLLLRIPLWPIKTLLSLIIRILPKRLQKFLHPFWRFYSKMKKED</sequence>
<proteinExistence type="predicted"/>
<name>A0ACC6M9N7_9BACI</name>
<reference evidence="1" key="1">
    <citation type="submission" date="2023-11" db="EMBL/GenBank/DDBJ databases">
        <title>Gracilibacillus pellucida a moderately halophilic bacterium isolated from saline soil in Xinjiang province.</title>
        <authorList>
            <person name="Zhang Z."/>
            <person name="Tan F."/>
            <person name="Wang Y."/>
            <person name="Xia M."/>
        </authorList>
    </citation>
    <scope>NUCLEOTIDE SEQUENCE</scope>
    <source>
        <strain evidence="1">S3-1-1</strain>
    </source>
</reference>
<evidence type="ECO:0000313" key="1">
    <source>
        <dbReference type="EMBL" id="MDX8047546.1"/>
    </source>
</evidence>
<dbReference type="EMBL" id="JAWZSR010000014">
    <property type="protein sequence ID" value="MDX8047546.1"/>
    <property type="molecule type" value="Genomic_DNA"/>
</dbReference>
<protein>
    <submittedName>
        <fullName evidence="1">Spore cortex biosynthesis protein YabQ</fullName>
    </submittedName>
</protein>
<comment type="caution">
    <text evidence="1">The sequence shown here is derived from an EMBL/GenBank/DDBJ whole genome shotgun (WGS) entry which is preliminary data.</text>
</comment>
<evidence type="ECO:0000313" key="2">
    <source>
        <dbReference type="Proteomes" id="UP001277972"/>
    </source>
</evidence>
<gene>
    <name evidence="1" type="primary">yabQ</name>
    <name evidence="1" type="ORF">SH601_16385</name>
</gene>
<accession>A0ACC6M9N7</accession>
<organism evidence="1 2">
    <name type="scientific">Gracilibacillus pellucidus</name>
    <dbReference type="NCBI Taxonomy" id="3095368"/>
    <lineage>
        <taxon>Bacteria</taxon>
        <taxon>Bacillati</taxon>
        <taxon>Bacillota</taxon>
        <taxon>Bacilli</taxon>
        <taxon>Bacillales</taxon>
        <taxon>Bacillaceae</taxon>
        <taxon>Gracilibacillus</taxon>
    </lineage>
</organism>